<keyword evidence="2" id="KW-0732">Signal</keyword>
<gene>
    <name evidence="3" type="ORF">H9819_04105</name>
</gene>
<sequence length="367" mass="40502">MKKYKQLINCLMLAVLAVPALSSCSDWTDTESLEFDYVLPSEQDPDAYNAYLGLLREYKQSQHKIMIAKFDNSGDLVSGQSDRLSALPDSIDYVVLQEADNLKSVLVQDKNDIRQQKGTRTLYAISYADALARYQAILDEEEAASQNPDGQADDAEGEGGDQPETPAADRFLEVAAQYVNDMLALYDKYGYDGIVVVYSDPAYPAGLSEKEYTQLEARQEAFFAPIQAWAESHQEAAFIFEGYPQNVIDPSVFTQADYVVVTMIDAVSSDEVVWAAEMALTEGVPSDRIIFGVTIPDMTDDKATDGYFSQTDAAGNSQYAVVGAAYTVISPSGSFTKAGLCVDNVEDDYFNVDYIYPHVREAIQIMN</sequence>
<dbReference type="PROSITE" id="PS51257">
    <property type="entry name" value="PROKAR_LIPOPROTEIN"/>
    <property type="match status" value="1"/>
</dbReference>
<dbReference type="Proteomes" id="UP000824023">
    <property type="component" value="Unassembled WGS sequence"/>
</dbReference>
<organism evidence="3 4">
    <name type="scientific">Candidatus Bacteroides merdipullorum</name>
    <dbReference type="NCBI Taxonomy" id="2838474"/>
    <lineage>
        <taxon>Bacteria</taxon>
        <taxon>Pseudomonadati</taxon>
        <taxon>Bacteroidota</taxon>
        <taxon>Bacteroidia</taxon>
        <taxon>Bacteroidales</taxon>
        <taxon>Bacteroidaceae</taxon>
        <taxon>Bacteroides</taxon>
    </lineage>
</organism>
<dbReference type="InterPro" id="IPR032320">
    <property type="entry name" value="GH18_BT1044-like"/>
</dbReference>
<evidence type="ECO:0000313" key="4">
    <source>
        <dbReference type="Proteomes" id="UP000824023"/>
    </source>
</evidence>
<dbReference type="Pfam" id="PF16141">
    <property type="entry name" value="GH18_BT1044-like"/>
    <property type="match status" value="1"/>
</dbReference>
<dbReference type="AlphaFoldDB" id="A0A9D2A3G6"/>
<reference evidence="3" key="2">
    <citation type="submission" date="2021-04" db="EMBL/GenBank/DDBJ databases">
        <authorList>
            <person name="Gilroy R."/>
        </authorList>
    </citation>
    <scope>NUCLEOTIDE SEQUENCE</scope>
    <source>
        <strain evidence="3">ChiHjej12B11-24981</strain>
    </source>
</reference>
<protein>
    <recommendedName>
        <fullName evidence="5">Glycoside hydrolase Family 18, chitinase_18</fullName>
    </recommendedName>
</protein>
<feature type="compositionally biased region" description="Acidic residues" evidence="1">
    <location>
        <begin position="151"/>
        <end position="161"/>
    </location>
</feature>
<accession>A0A9D2A3G6</accession>
<reference evidence="3" key="1">
    <citation type="journal article" date="2021" name="PeerJ">
        <title>Extensive microbial diversity within the chicken gut microbiome revealed by metagenomics and culture.</title>
        <authorList>
            <person name="Gilroy R."/>
            <person name="Ravi A."/>
            <person name="Getino M."/>
            <person name="Pursley I."/>
            <person name="Horton D.L."/>
            <person name="Alikhan N.F."/>
            <person name="Baker D."/>
            <person name="Gharbi K."/>
            <person name="Hall N."/>
            <person name="Watson M."/>
            <person name="Adriaenssens E.M."/>
            <person name="Foster-Nyarko E."/>
            <person name="Jarju S."/>
            <person name="Secka A."/>
            <person name="Antonio M."/>
            <person name="Oren A."/>
            <person name="Chaudhuri R.R."/>
            <person name="La Ragione R."/>
            <person name="Hildebrand F."/>
            <person name="Pallen M.J."/>
        </authorList>
    </citation>
    <scope>NUCLEOTIDE SEQUENCE</scope>
    <source>
        <strain evidence="3">ChiHjej12B11-24981</strain>
    </source>
</reference>
<evidence type="ECO:0000256" key="1">
    <source>
        <dbReference type="SAM" id="MobiDB-lite"/>
    </source>
</evidence>
<evidence type="ECO:0008006" key="5">
    <source>
        <dbReference type="Google" id="ProtNLM"/>
    </source>
</evidence>
<evidence type="ECO:0000313" key="3">
    <source>
        <dbReference type="EMBL" id="HIZ01422.1"/>
    </source>
</evidence>
<proteinExistence type="predicted"/>
<feature type="region of interest" description="Disordered" evidence="1">
    <location>
        <begin position="142"/>
        <end position="166"/>
    </location>
</feature>
<feature type="chain" id="PRO_5038994249" description="Glycoside hydrolase Family 18, chitinase_18" evidence="2">
    <location>
        <begin position="23"/>
        <end position="367"/>
    </location>
</feature>
<dbReference type="EMBL" id="DXCK01000060">
    <property type="protein sequence ID" value="HIZ01422.1"/>
    <property type="molecule type" value="Genomic_DNA"/>
</dbReference>
<name>A0A9D2A3G6_9BACE</name>
<evidence type="ECO:0000256" key="2">
    <source>
        <dbReference type="SAM" id="SignalP"/>
    </source>
</evidence>
<comment type="caution">
    <text evidence="3">The sequence shown here is derived from an EMBL/GenBank/DDBJ whole genome shotgun (WGS) entry which is preliminary data.</text>
</comment>
<feature type="signal peptide" evidence="2">
    <location>
        <begin position="1"/>
        <end position="22"/>
    </location>
</feature>